<keyword evidence="4" id="KW-1185">Reference proteome</keyword>
<evidence type="ECO:0000256" key="2">
    <source>
        <dbReference type="SAM" id="SignalP"/>
    </source>
</evidence>
<name>A0ABP0IUR4_9DINO</name>
<evidence type="ECO:0000313" key="4">
    <source>
        <dbReference type="Proteomes" id="UP001642464"/>
    </source>
</evidence>
<feature type="signal peptide" evidence="2">
    <location>
        <begin position="1"/>
        <end position="20"/>
    </location>
</feature>
<keyword evidence="2" id="KW-0732">Signal</keyword>
<accession>A0ABP0IUR4</accession>
<feature type="region of interest" description="Disordered" evidence="1">
    <location>
        <begin position="77"/>
        <end position="100"/>
    </location>
</feature>
<evidence type="ECO:0000256" key="1">
    <source>
        <dbReference type="SAM" id="MobiDB-lite"/>
    </source>
</evidence>
<feature type="chain" id="PRO_5046334909" evidence="2">
    <location>
        <begin position="21"/>
        <end position="214"/>
    </location>
</feature>
<dbReference type="EMBL" id="CAXAMM010005047">
    <property type="protein sequence ID" value="CAK9005827.1"/>
    <property type="molecule type" value="Genomic_DNA"/>
</dbReference>
<evidence type="ECO:0000313" key="3">
    <source>
        <dbReference type="EMBL" id="CAK9005827.1"/>
    </source>
</evidence>
<sequence>MMRWILASLVLSLAKGLLQANEGKLVNRHRHHLNRLDLQRRQALRRMARSTTNSPEQMLLANEEKLRSLDGVYDSLQDQRSHERDSMMASLSSQAEEAEDAPFIRAARQKRHDLALLQQTQDELQHLGFRSSKATKRLQKEASFPARKVSGSLLQGSKRKTGIAVAQRSVVRLRSVQEQQKLIETARAETQMSLQQKLLQIASKAAGSLASLVK</sequence>
<gene>
    <name evidence="3" type="ORF">SCF082_LOCUS8760</name>
</gene>
<dbReference type="Proteomes" id="UP001642464">
    <property type="component" value="Unassembled WGS sequence"/>
</dbReference>
<proteinExistence type="predicted"/>
<comment type="caution">
    <text evidence="3">The sequence shown here is derived from an EMBL/GenBank/DDBJ whole genome shotgun (WGS) entry which is preliminary data.</text>
</comment>
<protein>
    <submittedName>
        <fullName evidence="3">Uncharacterized protein</fullName>
    </submittedName>
</protein>
<organism evidence="3 4">
    <name type="scientific">Durusdinium trenchii</name>
    <dbReference type="NCBI Taxonomy" id="1381693"/>
    <lineage>
        <taxon>Eukaryota</taxon>
        <taxon>Sar</taxon>
        <taxon>Alveolata</taxon>
        <taxon>Dinophyceae</taxon>
        <taxon>Suessiales</taxon>
        <taxon>Symbiodiniaceae</taxon>
        <taxon>Durusdinium</taxon>
    </lineage>
</organism>
<feature type="compositionally biased region" description="Basic and acidic residues" evidence="1">
    <location>
        <begin position="77"/>
        <end position="86"/>
    </location>
</feature>
<reference evidence="3 4" key="1">
    <citation type="submission" date="2024-02" db="EMBL/GenBank/DDBJ databases">
        <authorList>
            <person name="Chen Y."/>
            <person name="Shah S."/>
            <person name="Dougan E. K."/>
            <person name="Thang M."/>
            <person name="Chan C."/>
        </authorList>
    </citation>
    <scope>NUCLEOTIDE SEQUENCE [LARGE SCALE GENOMIC DNA]</scope>
</reference>